<sequence>MKHGGRRIGAPVVLGRLFCGGGKATVEAPRALQRQDPALPCPIAKLSDDLILHIFDFVQAASSQSAASLALMPPHFYREARCVQHRSVAIDLDDNKHEAAGKRLDLIEKDGLLIAIHELHVLSRHSKPNTQCLQRLAAMVAGMTGLRCALGVYPYARHVSTTLDAAYLNATDCLKLSRPLKQFLLTCPNLLNQSVDLHLPRKGCISYAPRPVEYQGLGFSGGESPLRPLEYLNIHEYPCGGGGNVLLAIALAPMLTPLQKVRFTSARDPLGNSLETFFDQPEASPASAWKEHLLLGEALGELFERAPHLEGLGIDMLQVSGDWPPTGGFPAGSSLPSRHHPRHGFSPSCVTQTANPTLRQLRVHSGCPQPPEISLLADSACYSEDNSASFDRRVPERDDDAGAGEVAVANFSLSPRLDTPM</sequence>
<comment type="caution">
    <text evidence="1">The sequence shown here is derived from an EMBL/GenBank/DDBJ whole genome shotgun (WGS) entry which is preliminary data.</text>
</comment>
<dbReference type="Proteomes" id="UP001174694">
    <property type="component" value="Unassembled WGS sequence"/>
</dbReference>
<protein>
    <submittedName>
        <fullName evidence="1">Uncharacterized protein</fullName>
    </submittedName>
</protein>
<proteinExistence type="predicted"/>
<organism evidence="1 2">
    <name type="scientific">Pleurostoma richardsiae</name>
    <dbReference type="NCBI Taxonomy" id="41990"/>
    <lineage>
        <taxon>Eukaryota</taxon>
        <taxon>Fungi</taxon>
        <taxon>Dikarya</taxon>
        <taxon>Ascomycota</taxon>
        <taxon>Pezizomycotina</taxon>
        <taxon>Sordariomycetes</taxon>
        <taxon>Sordariomycetidae</taxon>
        <taxon>Calosphaeriales</taxon>
        <taxon>Pleurostomataceae</taxon>
        <taxon>Pleurostoma</taxon>
    </lineage>
</organism>
<name>A0AA38VJ43_9PEZI</name>
<evidence type="ECO:0000313" key="1">
    <source>
        <dbReference type="EMBL" id="KAJ9130714.1"/>
    </source>
</evidence>
<keyword evidence="2" id="KW-1185">Reference proteome</keyword>
<gene>
    <name evidence="1" type="ORF">NKR23_g12070</name>
</gene>
<reference evidence="1" key="1">
    <citation type="submission" date="2022-07" db="EMBL/GenBank/DDBJ databases">
        <title>Fungi with potential for degradation of polypropylene.</title>
        <authorList>
            <person name="Gostincar C."/>
        </authorList>
    </citation>
    <scope>NUCLEOTIDE SEQUENCE</scope>
    <source>
        <strain evidence="1">EXF-13308</strain>
    </source>
</reference>
<dbReference type="AlphaFoldDB" id="A0AA38VJ43"/>
<accession>A0AA38VJ43</accession>
<evidence type="ECO:0000313" key="2">
    <source>
        <dbReference type="Proteomes" id="UP001174694"/>
    </source>
</evidence>
<dbReference type="EMBL" id="JANBVO010000080">
    <property type="protein sequence ID" value="KAJ9130714.1"/>
    <property type="molecule type" value="Genomic_DNA"/>
</dbReference>